<comment type="caution">
    <text evidence="2">The sequence shown here is derived from an EMBL/GenBank/DDBJ whole genome shotgun (WGS) entry which is preliminary data.</text>
</comment>
<evidence type="ECO:0000313" key="3">
    <source>
        <dbReference type="Proteomes" id="UP001341840"/>
    </source>
</evidence>
<reference evidence="2 3" key="1">
    <citation type="journal article" date="2023" name="Plants (Basel)">
        <title>Bridging the Gap: Combining Genomics and Transcriptomics Approaches to Understand Stylosanthes scabra, an Orphan Legume from the Brazilian Caatinga.</title>
        <authorList>
            <person name="Ferreira-Neto J.R.C."/>
            <person name="da Silva M.D."/>
            <person name="Binneck E."/>
            <person name="de Melo N.F."/>
            <person name="da Silva R.H."/>
            <person name="de Melo A.L.T.M."/>
            <person name="Pandolfi V."/>
            <person name="Bustamante F.O."/>
            <person name="Brasileiro-Vidal A.C."/>
            <person name="Benko-Iseppon A.M."/>
        </authorList>
    </citation>
    <scope>NUCLEOTIDE SEQUENCE [LARGE SCALE GENOMIC DNA]</scope>
    <source>
        <tissue evidence="2">Leaves</tissue>
    </source>
</reference>
<name>A0ABU6VJ87_9FABA</name>
<dbReference type="Proteomes" id="UP001341840">
    <property type="component" value="Unassembled WGS sequence"/>
</dbReference>
<gene>
    <name evidence="2" type="ORF">PIB30_052744</name>
</gene>
<sequence>MVGKCTSWDFGVVHGSTSPILLQRRERTSGRASGRVGSALANKLVQGAPRPANVGRVAYIWAEWANYLFESFVEMVLEKRPNGGAYSFGPRNWKLQPKRKKLRSKATTIAPPPPRPKLPKEQSKPLSKFLFYISSAADSG</sequence>
<feature type="region of interest" description="Disordered" evidence="1">
    <location>
        <begin position="97"/>
        <end position="124"/>
    </location>
</feature>
<organism evidence="2 3">
    <name type="scientific">Stylosanthes scabra</name>
    <dbReference type="NCBI Taxonomy" id="79078"/>
    <lineage>
        <taxon>Eukaryota</taxon>
        <taxon>Viridiplantae</taxon>
        <taxon>Streptophyta</taxon>
        <taxon>Embryophyta</taxon>
        <taxon>Tracheophyta</taxon>
        <taxon>Spermatophyta</taxon>
        <taxon>Magnoliopsida</taxon>
        <taxon>eudicotyledons</taxon>
        <taxon>Gunneridae</taxon>
        <taxon>Pentapetalae</taxon>
        <taxon>rosids</taxon>
        <taxon>fabids</taxon>
        <taxon>Fabales</taxon>
        <taxon>Fabaceae</taxon>
        <taxon>Papilionoideae</taxon>
        <taxon>50 kb inversion clade</taxon>
        <taxon>dalbergioids sensu lato</taxon>
        <taxon>Dalbergieae</taxon>
        <taxon>Pterocarpus clade</taxon>
        <taxon>Stylosanthes</taxon>
    </lineage>
</organism>
<protein>
    <submittedName>
        <fullName evidence="2">Uncharacterized protein</fullName>
    </submittedName>
</protein>
<keyword evidence="3" id="KW-1185">Reference proteome</keyword>
<dbReference type="EMBL" id="JASCZI010151420">
    <property type="protein sequence ID" value="MED6172735.1"/>
    <property type="molecule type" value="Genomic_DNA"/>
</dbReference>
<accession>A0ABU6VJ87</accession>
<evidence type="ECO:0000256" key="1">
    <source>
        <dbReference type="SAM" id="MobiDB-lite"/>
    </source>
</evidence>
<proteinExistence type="predicted"/>
<evidence type="ECO:0000313" key="2">
    <source>
        <dbReference type="EMBL" id="MED6172735.1"/>
    </source>
</evidence>